<keyword evidence="2" id="KW-1133">Transmembrane helix</keyword>
<feature type="chain" id="PRO_5038693075" evidence="3">
    <location>
        <begin position="23"/>
        <end position="361"/>
    </location>
</feature>
<evidence type="ECO:0000256" key="3">
    <source>
        <dbReference type="SAM" id="SignalP"/>
    </source>
</evidence>
<feature type="domain" description="Cadherin-like beta-sandwich-like" evidence="4">
    <location>
        <begin position="241"/>
        <end position="319"/>
    </location>
</feature>
<sequence length="361" mass="39263">MKKLLCYTFITFCVMFMGMMNASAVKITISGNDRVSLNRTIDITFTVSDYNNVPGNLNIDYPSNLLQCNSNCPRTQQINGNTSFTYQFRGIANGVATINVTSNYNGADTSKQITVGTITNTTTQAPQTTQSTTTTTQAKSNNNNLSSLTLTTNEGEEVDLSPSFSPSVYTYSATVASTAKTVSVDARMEDSRANLTINGDDDELVAGENNRITITVTAEDGTPRTYTINVTREALTADATLSELSIKESKSFKLEENKYTYNVKIGKNVKTLTLDYTPSDENATVEVDGNENLKDGSKVRITVTAEDGTKRVYTLNIVKETTTTKNANTDSIEVEKNPLIIMGLSVIAFGLVGGIIYVIRK</sequence>
<name>A0A9D1ILW3_9FIRM</name>
<keyword evidence="3" id="KW-0732">Signal</keyword>
<evidence type="ECO:0000313" key="5">
    <source>
        <dbReference type="EMBL" id="HIU39692.1"/>
    </source>
</evidence>
<comment type="caution">
    <text evidence="5">The sequence shown here is derived from an EMBL/GenBank/DDBJ whole genome shotgun (WGS) entry which is preliminary data.</text>
</comment>
<dbReference type="Pfam" id="PF12733">
    <property type="entry name" value="Cadherin-like"/>
    <property type="match status" value="2"/>
</dbReference>
<dbReference type="InterPro" id="IPR025883">
    <property type="entry name" value="Cadherin-like_domain"/>
</dbReference>
<dbReference type="AlphaFoldDB" id="A0A9D1ILW3"/>
<feature type="signal peptide" evidence="3">
    <location>
        <begin position="1"/>
        <end position="22"/>
    </location>
</feature>
<organism evidence="5 6">
    <name type="scientific">Candidatus Aphodocola excrementigallinarum</name>
    <dbReference type="NCBI Taxonomy" id="2840670"/>
    <lineage>
        <taxon>Bacteria</taxon>
        <taxon>Bacillati</taxon>
        <taxon>Bacillota</taxon>
        <taxon>Bacilli</taxon>
        <taxon>Candidatus Aphodocola</taxon>
    </lineage>
</organism>
<accession>A0A9D1ILW3</accession>
<reference evidence="5" key="1">
    <citation type="submission" date="2020-10" db="EMBL/GenBank/DDBJ databases">
        <authorList>
            <person name="Gilroy R."/>
        </authorList>
    </citation>
    <scope>NUCLEOTIDE SEQUENCE</scope>
    <source>
        <strain evidence="5">CHK193-30670</strain>
    </source>
</reference>
<gene>
    <name evidence="5" type="ORF">IAB68_00110</name>
</gene>
<evidence type="ECO:0000259" key="4">
    <source>
        <dbReference type="Pfam" id="PF12733"/>
    </source>
</evidence>
<evidence type="ECO:0000256" key="2">
    <source>
        <dbReference type="SAM" id="Phobius"/>
    </source>
</evidence>
<proteinExistence type="predicted"/>
<feature type="region of interest" description="Disordered" evidence="1">
    <location>
        <begin position="124"/>
        <end position="144"/>
    </location>
</feature>
<dbReference type="EMBL" id="DVMT01000003">
    <property type="protein sequence ID" value="HIU39692.1"/>
    <property type="molecule type" value="Genomic_DNA"/>
</dbReference>
<feature type="domain" description="Cadherin-like beta-sandwich-like" evidence="4">
    <location>
        <begin position="145"/>
        <end position="233"/>
    </location>
</feature>
<reference evidence="5" key="2">
    <citation type="journal article" date="2021" name="PeerJ">
        <title>Extensive microbial diversity within the chicken gut microbiome revealed by metagenomics and culture.</title>
        <authorList>
            <person name="Gilroy R."/>
            <person name="Ravi A."/>
            <person name="Getino M."/>
            <person name="Pursley I."/>
            <person name="Horton D.L."/>
            <person name="Alikhan N.F."/>
            <person name="Baker D."/>
            <person name="Gharbi K."/>
            <person name="Hall N."/>
            <person name="Watson M."/>
            <person name="Adriaenssens E.M."/>
            <person name="Foster-Nyarko E."/>
            <person name="Jarju S."/>
            <person name="Secka A."/>
            <person name="Antonio M."/>
            <person name="Oren A."/>
            <person name="Chaudhuri R.R."/>
            <person name="La Ragione R."/>
            <person name="Hildebrand F."/>
            <person name="Pallen M.J."/>
        </authorList>
    </citation>
    <scope>NUCLEOTIDE SEQUENCE</scope>
    <source>
        <strain evidence="5">CHK193-30670</strain>
    </source>
</reference>
<keyword evidence="2" id="KW-0472">Membrane</keyword>
<protein>
    <submittedName>
        <fullName evidence="5">Cadherin-like beta sandwich domain-containing protein</fullName>
    </submittedName>
</protein>
<dbReference type="Proteomes" id="UP000824074">
    <property type="component" value="Unassembled WGS sequence"/>
</dbReference>
<feature type="transmembrane region" description="Helical" evidence="2">
    <location>
        <begin position="339"/>
        <end position="359"/>
    </location>
</feature>
<keyword evidence="2" id="KW-0812">Transmembrane</keyword>
<evidence type="ECO:0000313" key="6">
    <source>
        <dbReference type="Proteomes" id="UP000824074"/>
    </source>
</evidence>
<evidence type="ECO:0000256" key="1">
    <source>
        <dbReference type="SAM" id="MobiDB-lite"/>
    </source>
</evidence>